<name>U4L9X8_PYROM</name>
<evidence type="ECO:0000313" key="2">
    <source>
        <dbReference type="Proteomes" id="UP000018144"/>
    </source>
</evidence>
<keyword evidence="2" id="KW-1185">Reference proteome</keyword>
<evidence type="ECO:0000313" key="1">
    <source>
        <dbReference type="EMBL" id="CCX06989.1"/>
    </source>
</evidence>
<dbReference type="AlphaFoldDB" id="U4L9X8"/>
<dbReference type="Proteomes" id="UP000018144">
    <property type="component" value="Unassembled WGS sequence"/>
</dbReference>
<accession>U4L9X8</accession>
<gene>
    <name evidence="1" type="ORF">PCON_06576</name>
</gene>
<protein>
    <submittedName>
        <fullName evidence="1">Uncharacterized protein</fullName>
    </submittedName>
</protein>
<reference evidence="1 2" key="1">
    <citation type="journal article" date="2013" name="PLoS Genet.">
        <title>The genome and development-dependent transcriptomes of Pyronema confluens: a window into fungal evolution.</title>
        <authorList>
            <person name="Traeger S."/>
            <person name="Altegoer F."/>
            <person name="Freitag M."/>
            <person name="Gabaldon T."/>
            <person name="Kempken F."/>
            <person name="Kumar A."/>
            <person name="Marcet-Houben M."/>
            <person name="Poggeler S."/>
            <person name="Stajich J.E."/>
            <person name="Nowrousian M."/>
        </authorList>
    </citation>
    <scope>NUCLEOTIDE SEQUENCE [LARGE SCALE GENOMIC DNA]</scope>
    <source>
        <strain evidence="2">CBS 100304</strain>
        <tissue evidence="1">Vegetative mycelium</tissue>
    </source>
</reference>
<sequence>MKQSTLQIRQLTPEWRTKFLSHSSCKRIMWHHTETIYLFFGTSK</sequence>
<proteinExistence type="predicted"/>
<organism evidence="1 2">
    <name type="scientific">Pyronema omphalodes (strain CBS 100304)</name>
    <name type="common">Pyronema confluens</name>
    <dbReference type="NCBI Taxonomy" id="1076935"/>
    <lineage>
        <taxon>Eukaryota</taxon>
        <taxon>Fungi</taxon>
        <taxon>Dikarya</taxon>
        <taxon>Ascomycota</taxon>
        <taxon>Pezizomycotina</taxon>
        <taxon>Pezizomycetes</taxon>
        <taxon>Pezizales</taxon>
        <taxon>Pyronemataceae</taxon>
        <taxon>Pyronema</taxon>
    </lineage>
</organism>
<dbReference type="EMBL" id="HF935329">
    <property type="protein sequence ID" value="CCX06989.1"/>
    <property type="molecule type" value="Genomic_DNA"/>
</dbReference>